<evidence type="ECO:0000256" key="2">
    <source>
        <dbReference type="SAM" id="SignalP"/>
    </source>
</evidence>
<accession>A0ABS7FDJ5</accession>
<dbReference type="SUPFAM" id="SSF53850">
    <property type="entry name" value="Periplasmic binding protein-like II"/>
    <property type="match status" value="1"/>
</dbReference>
<evidence type="ECO:0000259" key="3">
    <source>
        <dbReference type="SMART" id="SM00062"/>
    </source>
</evidence>
<proteinExistence type="predicted"/>
<sequence length="244" mass="27792">MMKYGSVLFLLWSLFCMAAAPAPWRLVADASFEPYSYLGQDERTPQGLDVELVRAVMLEIGAPFRISLLPWERVKLQLAQKEADAGFVFTGTAERRAQYDLVGPLRKGQTVFITLSQGPLQYWRVLDDLKPYLIGQVHGYAYDTDFDKADLERDLHATSPRQLVAMLLAGRVDVIVGDKLQLLYFIQQLQGESQVRVLSKPLVEMPRYVAFAKGDPRARQFEAALKRLQQNGALQPIFQRWSQR</sequence>
<comment type="caution">
    <text evidence="4">The sequence shown here is derived from an EMBL/GenBank/DDBJ whole genome shotgun (WGS) entry which is preliminary data.</text>
</comment>
<protein>
    <submittedName>
        <fullName evidence="4">Transporter substrate-binding domain-containing protein</fullName>
    </submittedName>
</protein>
<dbReference type="Pfam" id="PF00497">
    <property type="entry name" value="SBP_bac_3"/>
    <property type="match status" value="1"/>
</dbReference>
<evidence type="ECO:0000313" key="5">
    <source>
        <dbReference type="Proteomes" id="UP000711178"/>
    </source>
</evidence>
<name>A0ABS7FDJ5_9NEIS</name>
<dbReference type="EMBL" id="JAHDTB010000008">
    <property type="protein sequence ID" value="MBW8288152.1"/>
    <property type="molecule type" value="Genomic_DNA"/>
</dbReference>
<feature type="signal peptide" evidence="2">
    <location>
        <begin position="1"/>
        <end position="18"/>
    </location>
</feature>
<organism evidence="4 5">
    <name type="scientific">Chromobacterium subtsugae</name>
    <dbReference type="NCBI Taxonomy" id="251747"/>
    <lineage>
        <taxon>Bacteria</taxon>
        <taxon>Pseudomonadati</taxon>
        <taxon>Pseudomonadota</taxon>
        <taxon>Betaproteobacteria</taxon>
        <taxon>Neisseriales</taxon>
        <taxon>Chromobacteriaceae</taxon>
        <taxon>Chromobacterium</taxon>
    </lineage>
</organism>
<dbReference type="Proteomes" id="UP000711178">
    <property type="component" value="Unassembled WGS sequence"/>
</dbReference>
<dbReference type="Gene3D" id="3.40.190.10">
    <property type="entry name" value="Periplasmic binding protein-like II"/>
    <property type="match status" value="2"/>
</dbReference>
<reference evidence="4 5" key="1">
    <citation type="submission" date="2021-05" db="EMBL/GenBank/DDBJ databases">
        <title>Draft Whole Genome Sequencing Of Biosensor Chromobacterium violaceum Strain CV026 Reveals A Regulatory RNA In Chromobacterium violaceum Phenotype Regulatory Network.</title>
        <authorList>
            <person name="Hong K.W."/>
            <person name="Chan K.G."/>
            <person name="Chang C.-Y."/>
        </authorList>
    </citation>
    <scope>NUCLEOTIDE SEQUENCE [LARGE SCALE GENOMIC DNA]</scope>
    <source>
        <strain evidence="4 5">ATCC 31532</strain>
    </source>
</reference>
<gene>
    <name evidence="4" type="ORF">KIF53_10985</name>
</gene>
<keyword evidence="5" id="KW-1185">Reference proteome</keyword>
<dbReference type="PANTHER" id="PTHR35936">
    <property type="entry name" value="MEMBRANE-BOUND LYTIC MUREIN TRANSGLYCOSYLASE F"/>
    <property type="match status" value="1"/>
</dbReference>
<keyword evidence="1 2" id="KW-0732">Signal</keyword>
<feature type="chain" id="PRO_5046229749" evidence="2">
    <location>
        <begin position="19"/>
        <end position="244"/>
    </location>
</feature>
<evidence type="ECO:0000256" key="1">
    <source>
        <dbReference type="ARBA" id="ARBA00022729"/>
    </source>
</evidence>
<dbReference type="PANTHER" id="PTHR35936:SF25">
    <property type="entry name" value="ABC TRANSPORTER SUBSTRATE-BINDING PROTEIN"/>
    <property type="match status" value="1"/>
</dbReference>
<dbReference type="GeneID" id="89684695"/>
<dbReference type="RefSeq" id="WP_197465960.1">
    <property type="nucleotide sequence ID" value="NZ_CP142381.1"/>
</dbReference>
<dbReference type="InterPro" id="IPR001638">
    <property type="entry name" value="Solute-binding_3/MltF_N"/>
</dbReference>
<evidence type="ECO:0000313" key="4">
    <source>
        <dbReference type="EMBL" id="MBW8288152.1"/>
    </source>
</evidence>
<dbReference type="SMART" id="SM00062">
    <property type="entry name" value="PBPb"/>
    <property type="match status" value="1"/>
</dbReference>
<feature type="domain" description="Solute-binding protein family 3/N-terminal" evidence="3">
    <location>
        <begin position="23"/>
        <end position="244"/>
    </location>
</feature>